<dbReference type="InterPro" id="IPR000387">
    <property type="entry name" value="Tyr_Pase_dom"/>
</dbReference>
<reference evidence="3 4" key="1">
    <citation type="submission" date="2017-04" db="EMBL/GenBank/DDBJ databases">
        <authorList>
            <person name="Afonso C.L."/>
            <person name="Miller P.J."/>
            <person name="Scott M.A."/>
            <person name="Spackman E."/>
            <person name="Goraichik I."/>
            <person name="Dimitrov K.M."/>
            <person name="Suarez D.L."/>
            <person name="Swayne D.E."/>
        </authorList>
    </citation>
    <scope>NUCLEOTIDE SEQUENCE [LARGE SCALE GENOMIC DNA]</scope>
    <source>
        <strain evidence="3 4">CGMCC 1.10972</strain>
    </source>
</reference>
<evidence type="ECO:0000259" key="2">
    <source>
        <dbReference type="PROSITE" id="PS50056"/>
    </source>
</evidence>
<dbReference type="InterPro" id="IPR016130">
    <property type="entry name" value="Tyr_Pase_AS"/>
</dbReference>
<name>A0A1W2DYE3_9HYPH</name>
<protein>
    <submittedName>
        <fullName evidence="3">Tyrosine phosphatase family protein</fullName>
    </submittedName>
</protein>
<dbReference type="Proteomes" id="UP000192656">
    <property type="component" value="Unassembled WGS sequence"/>
</dbReference>
<dbReference type="RefSeq" id="WP_084411746.1">
    <property type="nucleotide sequence ID" value="NZ_FWXR01000019.1"/>
</dbReference>
<gene>
    <name evidence="3" type="ORF">SAMN06297251_11911</name>
</gene>
<evidence type="ECO:0000256" key="1">
    <source>
        <dbReference type="SAM" id="MobiDB-lite"/>
    </source>
</evidence>
<evidence type="ECO:0000313" key="3">
    <source>
        <dbReference type="EMBL" id="SMD02530.1"/>
    </source>
</evidence>
<dbReference type="PROSITE" id="PS00383">
    <property type="entry name" value="TYR_PHOSPHATASE_1"/>
    <property type="match status" value="1"/>
</dbReference>
<dbReference type="EMBL" id="FWXR01000019">
    <property type="protein sequence ID" value="SMD02530.1"/>
    <property type="molecule type" value="Genomic_DNA"/>
</dbReference>
<evidence type="ECO:0000313" key="4">
    <source>
        <dbReference type="Proteomes" id="UP000192656"/>
    </source>
</evidence>
<dbReference type="CDD" id="cd14529">
    <property type="entry name" value="TpbA-like"/>
    <property type="match status" value="1"/>
</dbReference>
<dbReference type="OrthoDB" id="9814896at2"/>
<feature type="region of interest" description="Disordered" evidence="1">
    <location>
        <begin position="188"/>
        <end position="218"/>
    </location>
</feature>
<proteinExistence type="predicted"/>
<dbReference type="SUPFAM" id="SSF52799">
    <property type="entry name" value="(Phosphotyrosine protein) phosphatases II"/>
    <property type="match status" value="1"/>
</dbReference>
<dbReference type="InterPro" id="IPR055214">
    <property type="entry name" value="PTP-NADK"/>
</dbReference>
<keyword evidence="4" id="KW-1185">Reference proteome</keyword>
<dbReference type="STRING" id="937218.SAMN06297251_11911"/>
<dbReference type="Gene3D" id="3.90.190.10">
    <property type="entry name" value="Protein tyrosine phosphatase superfamily"/>
    <property type="match status" value="1"/>
</dbReference>
<dbReference type="InterPro" id="IPR029021">
    <property type="entry name" value="Prot-tyrosine_phosphatase-like"/>
</dbReference>
<organism evidence="3 4">
    <name type="scientific">Fulvimarina manganoxydans</name>
    <dbReference type="NCBI Taxonomy" id="937218"/>
    <lineage>
        <taxon>Bacteria</taxon>
        <taxon>Pseudomonadati</taxon>
        <taxon>Pseudomonadota</taxon>
        <taxon>Alphaproteobacteria</taxon>
        <taxon>Hyphomicrobiales</taxon>
        <taxon>Aurantimonadaceae</taxon>
        <taxon>Fulvimarina</taxon>
    </lineage>
</organism>
<sequence length="218" mass="24423">MLRWIGRLTVGFWIGVAAIAAPVIGYAAYLQATGNIHEVSPDLYRSGTLSPKKLRALIEETGIKTVINLRSGEGSEWLSAERGVLQDLHVDFIGLPLSATQIPSEEELRSLAYVMMEAPRPILVHCKAGADRSGLASAIYRYVVEGLDRDEAEAQLSFRYGHFPWLGSETRAMGLAFERFADDWQRHTERRRREETHPFEQPTSPHEDHDPAIVLASQ</sequence>
<dbReference type="AlphaFoldDB" id="A0A1W2DYE3"/>
<dbReference type="PROSITE" id="PS50056">
    <property type="entry name" value="TYR_PHOSPHATASE_2"/>
    <property type="match status" value="1"/>
</dbReference>
<dbReference type="Pfam" id="PF22741">
    <property type="entry name" value="PTP-NADK"/>
    <property type="match status" value="1"/>
</dbReference>
<accession>A0A1W2DYE3</accession>
<feature type="domain" description="Tyrosine specific protein phosphatases" evidence="2">
    <location>
        <begin position="105"/>
        <end position="152"/>
    </location>
</feature>
<feature type="compositionally biased region" description="Basic and acidic residues" evidence="1">
    <location>
        <begin position="188"/>
        <end position="198"/>
    </location>
</feature>